<dbReference type="Gene3D" id="3.40.50.300">
    <property type="entry name" value="P-loop containing nucleotide triphosphate hydrolases"/>
    <property type="match status" value="1"/>
</dbReference>
<keyword evidence="1" id="KW-0547">Nucleotide-binding</keyword>
<dbReference type="PANTHER" id="PTHR11361">
    <property type="entry name" value="DNA MISMATCH REPAIR PROTEIN MUTS FAMILY MEMBER"/>
    <property type="match status" value="1"/>
</dbReference>
<dbReference type="Gene3D" id="1.10.1420.10">
    <property type="match status" value="1"/>
</dbReference>
<dbReference type="SMART" id="SM00533">
    <property type="entry name" value="MUTSd"/>
    <property type="match status" value="1"/>
</dbReference>
<evidence type="ECO:0000313" key="8">
    <source>
        <dbReference type="Proteomes" id="UP001236569"/>
    </source>
</evidence>
<dbReference type="Pfam" id="PF00488">
    <property type="entry name" value="MutS_V"/>
    <property type="match status" value="1"/>
</dbReference>
<feature type="domain" description="DNA mismatch repair protein MutS core" evidence="5">
    <location>
        <begin position="130"/>
        <end position="409"/>
    </location>
</feature>
<feature type="transmembrane region" description="Helical" evidence="4">
    <location>
        <begin position="35"/>
        <end position="53"/>
    </location>
</feature>
<dbReference type="SMART" id="SM00534">
    <property type="entry name" value="MUTSac"/>
    <property type="match status" value="1"/>
</dbReference>
<evidence type="ECO:0000256" key="2">
    <source>
        <dbReference type="ARBA" id="ARBA00022840"/>
    </source>
</evidence>
<dbReference type="InterPro" id="IPR007696">
    <property type="entry name" value="DNA_mismatch_repair_MutS_core"/>
</dbReference>
<dbReference type="InterPro" id="IPR036187">
    <property type="entry name" value="DNA_mismatch_repair_MutS_sf"/>
</dbReference>
<accession>A0ABT6YSK1</accession>
<protein>
    <submittedName>
        <fullName evidence="7">DNA mismatch repair protein MutS</fullName>
    </submittedName>
</protein>
<dbReference type="InterPro" id="IPR000432">
    <property type="entry name" value="DNA_mismatch_repair_MutS_C"/>
</dbReference>
<evidence type="ECO:0000259" key="5">
    <source>
        <dbReference type="SMART" id="SM00533"/>
    </source>
</evidence>
<feature type="domain" description="DNA mismatch repair proteins mutS family" evidence="6">
    <location>
        <begin position="422"/>
        <end position="599"/>
    </location>
</feature>
<feature type="transmembrane region" description="Helical" evidence="4">
    <location>
        <begin position="223"/>
        <end position="256"/>
    </location>
</feature>
<evidence type="ECO:0000256" key="1">
    <source>
        <dbReference type="ARBA" id="ARBA00022741"/>
    </source>
</evidence>
<keyword evidence="4" id="KW-0812">Transmembrane</keyword>
<name>A0ABT6YSK1_9BACT</name>
<gene>
    <name evidence="7" type="ORF">QM480_19680</name>
</gene>
<keyword evidence="3" id="KW-0238">DNA-binding</keyword>
<evidence type="ECO:0000256" key="3">
    <source>
        <dbReference type="ARBA" id="ARBA00023125"/>
    </source>
</evidence>
<keyword evidence="2" id="KW-0067">ATP-binding</keyword>
<keyword evidence="4" id="KW-1133">Transmembrane helix</keyword>
<organism evidence="7 8">
    <name type="scientific">Flectobacillus longus</name>
    <dbReference type="NCBI Taxonomy" id="2984207"/>
    <lineage>
        <taxon>Bacteria</taxon>
        <taxon>Pseudomonadati</taxon>
        <taxon>Bacteroidota</taxon>
        <taxon>Cytophagia</taxon>
        <taxon>Cytophagales</taxon>
        <taxon>Flectobacillaceae</taxon>
        <taxon>Flectobacillus</taxon>
    </lineage>
</organism>
<reference evidence="7 8" key="1">
    <citation type="submission" date="2023-05" db="EMBL/GenBank/DDBJ databases">
        <title>Novel species of genus Flectobacillus isolated from stream in China.</title>
        <authorList>
            <person name="Lu H."/>
        </authorList>
    </citation>
    <scope>NUCLEOTIDE SEQUENCE [LARGE SCALE GENOMIC DNA]</scope>
    <source>
        <strain evidence="7 8">DC10W</strain>
    </source>
</reference>
<keyword evidence="4" id="KW-0472">Membrane</keyword>
<dbReference type="PANTHER" id="PTHR11361:SF99">
    <property type="entry name" value="DNA MISMATCH REPAIR PROTEIN"/>
    <property type="match status" value="1"/>
</dbReference>
<dbReference type="InterPro" id="IPR027417">
    <property type="entry name" value="P-loop_NTPase"/>
</dbReference>
<dbReference type="Proteomes" id="UP001236569">
    <property type="component" value="Unassembled WGS sequence"/>
</dbReference>
<evidence type="ECO:0000313" key="7">
    <source>
        <dbReference type="EMBL" id="MDI9866572.1"/>
    </source>
</evidence>
<dbReference type="RefSeq" id="WP_283371374.1">
    <property type="nucleotide sequence ID" value="NZ_JASHID010000018.1"/>
</dbReference>
<evidence type="ECO:0000259" key="6">
    <source>
        <dbReference type="SMART" id="SM00534"/>
    </source>
</evidence>
<dbReference type="SUPFAM" id="SSF52540">
    <property type="entry name" value="P-loop containing nucleoside triphosphate hydrolases"/>
    <property type="match status" value="1"/>
</dbReference>
<sequence>MSSNQSTTQIDFFQERQKHFETLQAQTQAQYNQWAIIRAVYFLVWCGLSYWAFEALSPWVFLGILFLGFGIFLWMINKHLAIKAQKLRYQLLANLNEDEALRLQGQFVRQETGEIYAQTQHFYASDLDIFGKHSIFKLLNRTRTYTGAEVLAEWLQCSADKNTILTRQDASAELKELIDWRQGLEVDAWQIEDVHQPITPILEWLQLPSFEVLKQKYLRYLLYLPYLSIPVVLACIIDVLPLQWILAVFIIHGFILRKVSGLLGQYLDKTSSVANVLKAYANLCKSIAEPNFKNQHLQKLQSEVQQATTHIQELSVLLERIGNRQNPIFALSVGMLTLWDLRYFIHLENWRAKHHNQLAYWIAIVSEVEALSSLAGHSFANPSHTLPQISDNDFIIHATQLGHPLIKAEKRICNDIRIDGLGQCVIITGSNMSGKSTFQRTVALNTILALAGSVVCAQQFECSVMQVFTSMRTQDSLEEDTSSFYAELKRLKQLIDWVNEKQSLPTFYFLDEILKGTNSKDRHDGAKALMLQLHQAQASGFISTHDVDLGDEFSEKGFVKNYSFSSEVRDGKLVFDYTLKQGICRSFNASQLMAQIGIKM</sequence>
<evidence type="ECO:0000256" key="4">
    <source>
        <dbReference type="SAM" id="Phobius"/>
    </source>
</evidence>
<keyword evidence="8" id="KW-1185">Reference proteome</keyword>
<dbReference type="SUPFAM" id="SSF48334">
    <property type="entry name" value="DNA repair protein MutS, domain III"/>
    <property type="match status" value="1"/>
</dbReference>
<dbReference type="EMBL" id="JASHID010000018">
    <property type="protein sequence ID" value="MDI9866572.1"/>
    <property type="molecule type" value="Genomic_DNA"/>
</dbReference>
<proteinExistence type="predicted"/>
<feature type="transmembrane region" description="Helical" evidence="4">
    <location>
        <begin position="59"/>
        <end position="76"/>
    </location>
</feature>
<dbReference type="InterPro" id="IPR045076">
    <property type="entry name" value="MutS"/>
</dbReference>
<comment type="caution">
    <text evidence="7">The sequence shown here is derived from an EMBL/GenBank/DDBJ whole genome shotgun (WGS) entry which is preliminary data.</text>
</comment>